<accession>A0A1B0DPL7</accession>
<dbReference type="Proteomes" id="UP000092462">
    <property type="component" value="Unassembled WGS sequence"/>
</dbReference>
<dbReference type="AlphaFoldDB" id="A0A1B0DPL7"/>
<dbReference type="VEuPathDB" id="VectorBase:PPAI010453"/>
<protein>
    <submittedName>
        <fullName evidence="1">Uncharacterized protein</fullName>
    </submittedName>
</protein>
<name>A0A1B0DPL7_PHLPP</name>
<dbReference type="VEuPathDB" id="VectorBase:PPAPM1_002447"/>
<reference evidence="1" key="1">
    <citation type="submission" date="2022-08" db="UniProtKB">
        <authorList>
            <consortium name="EnsemblMetazoa"/>
        </authorList>
    </citation>
    <scope>IDENTIFICATION</scope>
    <source>
        <strain evidence="1">Israel</strain>
    </source>
</reference>
<evidence type="ECO:0000313" key="1">
    <source>
        <dbReference type="EnsemblMetazoa" id="PPAI010453-PA"/>
    </source>
</evidence>
<evidence type="ECO:0000313" key="2">
    <source>
        <dbReference type="Proteomes" id="UP000092462"/>
    </source>
</evidence>
<dbReference type="EnsemblMetazoa" id="PPAI010453-RA">
    <property type="protein sequence ID" value="PPAI010453-PA"/>
    <property type="gene ID" value="PPAI010453"/>
</dbReference>
<dbReference type="EMBL" id="AJVK01018378">
    <property type="status" value="NOT_ANNOTATED_CDS"/>
    <property type="molecule type" value="Genomic_DNA"/>
</dbReference>
<dbReference type="Pfam" id="PF10545">
    <property type="entry name" value="MADF_DNA_bdg"/>
    <property type="match status" value="1"/>
</dbReference>
<organism evidence="1 2">
    <name type="scientific">Phlebotomus papatasi</name>
    <name type="common">Sandfly</name>
    <dbReference type="NCBI Taxonomy" id="29031"/>
    <lineage>
        <taxon>Eukaryota</taxon>
        <taxon>Metazoa</taxon>
        <taxon>Ecdysozoa</taxon>
        <taxon>Arthropoda</taxon>
        <taxon>Hexapoda</taxon>
        <taxon>Insecta</taxon>
        <taxon>Pterygota</taxon>
        <taxon>Neoptera</taxon>
        <taxon>Endopterygota</taxon>
        <taxon>Diptera</taxon>
        <taxon>Nematocera</taxon>
        <taxon>Psychodoidea</taxon>
        <taxon>Psychodidae</taxon>
        <taxon>Phlebotomus</taxon>
        <taxon>Phlebotomus</taxon>
    </lineage>
</organism>
<dbReference type="InterPro" id="IPR006578">
    <property type="entry name" value="MADF-dom"/>
</dbReference>
<proteinExistence type="predicted"/>
<sequence>MSSGQGGVIINEVVRAINEMRASDILWNTKHPQYNTPARQQAIEISAKRTDLSVERLSNLIRYVKKKYAEEVIRLQSDDPEVRERTCWKWYWKCHFLKEPQEYLPLYPDPHFMMQNYQVVPQKAIPVATPMSTEAVYIKTEHDSLESPPAPKVFILDPDSGINCKTEDNP</sequence>
<keyword evidence="2" id="KW-1185">Reference proteome</keyword>